<feature type="transmembrane region" description="Helical" evidence="1">
    <location>
        <begin position="54"/>
        <end position="78"/>
    </location>
</feature>
<keyword evidence="1" id="KW-1133">Transmembrane helix</keyword>
<reference evidence="2" key="1">
    <citation type="submission" date="2020-01" db="EMBL/GenBank/DDBJ databases">
        <authorList>
            <consortium name="DOE Joint Genome Institute"/>
            <person name="Haridas S."/>
            <person name="Albert R."/>
            <person name="Binder M."/>
            <person name="Bloem J."/>
            <person name="Labutti K."/>
            <person name="Salamov A."/>
            <person name="Andreopoulos B."/>
            <person name="Baker S.E."/>
            <person name="Barry K."/>
            <person name="Bills G."/>
            <person name="Bluhm B.H."/>
            <person name="Cannon C."/>
            <person name="Castanera R."/>
            <person name="Culley D.E."/>
            <person name="Daum C."/>
            <person name="Ezra D."/>
            <person name="Gonzalez J.B."/>
            <person name="Henrissat B."/>
            <person name="Kuo A."/>
            <person name="Liang C."/>
            <person name="Lipzen A."/>
            <person name="Lutzoni F."/>
            <person name="Magnuson J."/>
            <person name="Mondo S."/>
            <person name="Nolan M."/>
            <person name="Ohm R."/>
            <person name="Pangilinan J."/>
            <person name="Park H.-J."/>
            <person name="Ramirez L."/>
            <person name="Alfaro M."/>
            <person name="Sun H."/>
            <person name="Tritt A."/>
            <person name="Yoshinaga Y."/>
            <person name="Zwiers L.-H."/>
            <person name="Turgeon B.G."/>
            <person name="Goodwin S.B."/>
            <person name="Spatafora J.W."/>
            <person name="Crous P.W."/>
            <person name="Grigoriev I.V."/>
        </authorList>
    </citation>
    <scope>NUCLEOTIDE SEQUENCE</scope>
    <source>
        <strain evidence="2">P77</strain>
    </source>
</reference>
<protein>
    <submittedName>
        <fullName evidence="2">Uncharacterized protein</fullName>
    </submittedName>
</protein>
<feature type="transmembrane region" description="Helical" evidence="1">
    <location>
        <begin position="300"/>
        <end position="322"/>
    </location>
</feature>
<evidence type="ECO:0000313" key="3">
    <source>
        <dbReference type="Proteomes" id="UP000800040"/>
    </source>
</evidence>
<name>A0A6A5KA56_9PLEO</name>
<keyword evidence="1" id="KW-0472">Membrane</keyword>
<gene>
    <name evidence="2" type="ORF">BDW02DRAFT_568721</name>
</gene>
<feature type="transmembrane region" description="Helical" evidence="1">
    <location>
        <begin position="342"/>
        <end position="364"/>
    </location>
</feature>
<evidence type="ECO:0000256" key="1">
    <source>
        <dbReference type="SAM" id="Phobius"/>
    </source>
</evidence>
<feature type="transmembrane region" description="Helical" evidence="1">
    <location>
        <begin position="137"/>
        <end position="158"/>
    </location>
</feature>
<keyword evidence="1" id="KW-0812">Transmembrane</keyword>
<sequence>MNAQDCIALSTRTKFTTYMDSLRNVTGGDFSLVKDCRAQVCGALWGTGNPDISGIGMVIGYLLESVICAVLVACSLWVDKTPTKHRTAAPVARLLLSNTARTFYDNAFFFTFAIQVASIVTLTRVDFGINADGMGGITMQIAWLVSSLTLLPLLPLILRPRMFFGRRSSDTWSGDSAAEARQGQRFLFLVICWAMGFCPFFSRMGGTFGQSRIGNESDAAVSTVEWNTIGSSCFDGIKTLHPDEEKLITVFGIISYLLLSIVVISKIILSAAEDENNRQPAWLREYSRAFDDSSKFGTRVWLVICAMISAALIVQFWALFRFRRLQSSMSEAAGGNFSDAEWTFGQIVAVVVFIPVLSEIVFLWKRRSLYLV</sequence>
<dbReference type="OrthoDB" id="4582561at2759"/>
<keyword evidence="3" id="KW-1185">Reference proteome</keyword>
<feature type="transmembrane region" description="Helical" evidence="1">
    <location>
        <begin position="247"/>
        <end position="269"/>
    </location>
</feature>
<dbReference type="EMBL" id="ML975297">
    <property type="protein sequence ID" value="KAF1834755.1"/>
    <property type="molecule type" value="Genomic_DNA"/>
</dbReference>
<dbReference type="AlphaFoldDB" id="A0A6A5KA56"/>
<accession>A0A6A5KA56</accession>
<feature type="transmembrane region" description="Helical" evidence="1">
    <location>
        <begin position="103"/>
        <end position="125"/>
    </location>
</feature>
<dbReference type="Proteomes" id="UP000800040">
    <property type="component" value="Unassembled WGS sequence"/>
</dbReference>
<evidence type="ECO:0000313" key="2">
    <source>
        <dbReference type="EMBL" id="KAF1834755.1"/>
    </source>
</evidence>
<proteinExistence type="predicted"/>
<organism evidence="2 3">
    <name type="scientific">Decorospora gaudefroyi</name>
    <dbReference type="NCBI Taxonomy" id="184978"/>
    <lineage>
        <taxon>Eukaryota</taxon>
        <taxon>Fungi</taxon>
        <taxon>Dikarya</taxon>
        <taxon>Ascomycota</taxon>
        <taxon>Pezizomycotina</taxon>
        <taxon>Dothideomycetes</taxon>
        <taxon>Pleosporomycetidae</taxon>
        <taxon>Pleosporales</taxon>
        <taxon>Pleosporineae</taxon>
        <taxon>Pleosporaceae</taxon>
        <taxon>Decorospora</taxon>
    </lineage>
</organism>
<feature type="transmembrane region" description="Helical" evidence="1">
    <location>
        <begin position="186"/>
        <end position="202"/>
    </location>
</feature>